<dbReference type="Pfam" id="PF00583">
    <property type="entry name" value="Acetyltransf_1"/>
    <property type="match status" value="1"/>
</dbReference>
<keyword evidence="2" id="KW-0812">Transmembrane</keyword>
<reference evidence="4" key="1">
    <citation type="submission" date="2022-03" db="EMBL/GenBank/DDBJ databases">
        <authorList>
            <person name="Tunstrom K."/>
        </authorList>
    </citation>
    <scope>NUCLEOTIDE SEQUENCE</scope>
</reference>
<evidence type="ECO:0000313" key="4">
    <source>
        <dbReference type="EMBL" id="CAH2104751.1"/>
    </source>
</evidence>
<keyword evidence="2" id="KW-0472">Membrane</keyword>
<keyword evidence="5" id="KW-1185">Reference proteome</keyword>
<keyword evidence="2" id="KW-1133">Transmembrane helix</keyword>
<dbReference type="PANTHER" id="PTHR13947">
    <property type="entry name" value="GNAT FAMILY N-ACETYLTRANSFERASE"/>
    <property type="match status" value="1"/>
</dbReference>
<feature type="domain" description="N-acetyltransferase" evidence="3">
    <location>
        <begin position="136"/>
        <end position="227"/>
    </location>
</feature>
<evidence type="ECO:0000256" key="2">
    <source>
        <dbReference type="SAM" id="Phobius"/>
    </source>
</evidence>
<name>A0AAU9V3I4_EUPED</name>
<dbReference type="InterPro" id="IPR016181">
    <property type="entry name" value="Acyl_CoA_acyltransferase"/>
</dbReference>
<evidence type="ECO:0000313" key="5">
    <source>
        <dbReference type="Proteomes" id="UP001153954"/>
    </source>
</evidence>
<dbReference type="SUPFAM" id="SSF55729">
    <property type="entry name" value="Acyl-CoA N-acyltransferases (Nat)"/>
    <property type="match status" value="1"/>
</dbReference>
<evidence type="ECO:0000256" key="1">
    <source>
        <dbReference type="ARBA" id="ARBA00022679"/>
    </source>
</evidence>
<sequence>MSCEIIIRHARAEDLQQRMELVRSGYTSYFWDACLFFFFQELTLECCVLATAILFIFLGVSATTCLLLLPAAAAVVAAAVACTHHSLAYKQSQSLREEIFGMVAELRGALQLDPSAGKVPIHIQLDAKKESNYYSQLIGTVSVSEFWGPQNSGWLHALVVHPNWRGRGTGRALAGAARRAAAARGFDQLLATASALQPAARAALHAAGWECRASYERPLCGAALTLPLVQLGLDLPLA</sequence>
<dbReference type="PANTHER" id="PTHR13947:SF37">
    <property type="entry name" value="LD18367P"/>
    <property type="match status" value="1"/>
</dbReference>
<dbReference type="PROSITE" id="PS51186">
    <property type="entry name" value="GNAT"/>
    <property type="match status" value="1"/>
</dbReference>
<dbReference type="InterPro" id="IPR050769">
    <property type="entry name" value="NAT_camello-type"/>
</dbReference>
<protein>
    <recommendedName>
        <fullName evidence="3">N-acetyltransferase domain-containing protein</fullName>
    </recommendedName>
</protein>
<dbReference type="Gene3D" id="3.40.630.30">
    <property type="match status" value="1"/>
</dbReference>
<dbReference type="EMBL" id="CAKOGL010000027">
    <property type="protein sequence ID" value="CAH2104751.1"/>
    <property type="molecule type" value="Genomic_DNA"/>
</dbReference>
<dbReference type="AlphaFoldDB" id="A0AAU9V3I4"/>
<proteinExistence type="predicted"/>
<dbReference type="InterPro" id="IPR000182">
    <property type="entry name" value="GNAT_dom"/>
</dbReference>
<dbReference type="CDD" id="cd04301">
    <property type="entry name" value="NAT_SF"/>
    <property type="match status" value="1"/>
</dbReference>
<evidence type="ECO:0000259" key="3">
    <source>
        <dbReference type="PROSITE" id="PS51186"/>
    </source>
</evidence>
<comment type="caution">
    <text evidence="4">The sequence shown here is derived from an EMBL/GenBank/DDBJ whole genome shotgun (WGS) entry which is preliminary data.</text>
</comment>
<dbReference type="GO" id="GO:0008080">
    <property type="term" value="F:N-acetyltransferase activity"/>
    <property type="evidence" value="ECO:0007669"/>
    <property type="project" value="InterPro"/>
</dbReference>
<accession>A0AAU9V3I4</accession>
<gene>
    <name evidence="4" type="ORF">EEDITHA_LOCUS19089</name>
</gene>
<keyword evidence="1" id="KW-0808">Transferase</keyword>
<dbReference type="Proteomes" id="UP001153954">
    <property type="component" value="Unassembled WGS sequence"/>
</dbReference>
<feature type="transmembrane region" description="Helical" evidence="2">
    <location>
        <begin position="52"/>
        <end position="82"/>
    </location>
</feature>
<organism evidence="4 5">
    <name type="scientific">Euphydryas editha</name>
    <name type="common">Edith's checkerspot</name>
    <dbReference type="NCBI Taxonomy" id="104508"/>
    <lineage>
        <taxon>Eukaryota</taxon>
        <taxon>Metazoa</taxon>
        <taxon>Ecdysozoa</taxon>
        <taxon>Arthropoda</taxon>
        <taxon>Hexapoda</taxon>
        <taxon>Insecta</taxon>
        <taxon>Pterygota</taxon>
        <taxon>Neoptera</taxon>
        <taxon>Endopterygota</taxon>
        <taxon>Lepidoptera</taxon>
        <taxon>Glossata</taxon>
        <taxon>Ditrysia</taxon>
        <taxon>Papilionoidea</taxon>
        <taxon>Nymphalidae</taxon>
        <taxon>Nymphalinae</taxon>
        <taxon>Euphydryas</taxon>
    </lineage>
</organism>